<evidence type="ECO:0000259" key="5">
    <source>
        <dbReference type="SMART" id="SM00387"/>
    </source>
</evidence>
<dbReference type="SUPFAM" id="SSF55874">
    <property type="entry name" value="ATPase domain of HSP90 chaperone/DNA topoisomerase II/histidine kinase"/>
    <property type="match status" value="1"/>
</dbReference>
<gene>
    <name evidence="6" type="ORF">FBD94_11825</name>
</gene>
<keyword evidence="4" id="KW-1133">Transmembrane helix</keyword>
<dbReference type="RefSeq" id="WP_136880329.1">
    <property type="nucleotide sequence ID" value="NZ_SWDX01000004.1"/>
</dbReference>
<dbReference type="InterPro" id="IPR011712">
    <property type="entry name" value="Sig_transdc_His_kin_sub3_dim/P"/>
</dbReference>
<keyword evidence="3" id="KW-0902">Two-component regulatory system</keyword>
<accession>A0A4U1GE28</accession>
<name>A0A4U1GE28_9SPHI</name>
<keyword evidence="4" id="KW-0812">Transmembrane</keyword>
<evidence type="ECO:0000313" key="6">
    <source>
        <dbReference type="EMBL" id="TKC61229.1"/>
    </source>
</evidence>
<evidence type="ECO:0000256" key="2">
    <source>
        <dbReference type="ARBA" id="ARBA00022777"/>
    </source>
</evidence>
<dbReference type="InterPro" id="IPR036322">
    <property type="entry name" value="WD40_repeat_dom_sf"/>
</dbReference>
<feature type="domain" description="Histidine kinase/HSP90-like ATPase" evidence="5">
    <location>
        <begin position="855"/>
        <end position="945"/>
    </location>
</feature>
<feature type="transmembrane region" description="Helical" evidence="4">
    <location>
        <begin position="709"/>
        <end position="730"/>
    </location>
</feature>
<reference evidence="6 7" key="1">
    <citation type="submission" date="2019-04" db="EMBL/GenBank/DDBJ databases">
        <title>Pedobacter sp. RP-1-16 sp. nov., isolated from Arctic soil.</title>
        <authorList>
            <person name="Dahal R.H."/>
            <person name="Kim D.-U."/>
        </authorList>
    </citation>
    <scope>NUCLEOTIDE SEQUENCE [LARGE SCALE GENOMIC DNA]</scope>
    <source>
        <strain evidence="6 7">RP-1-16</strain>
    </source>
</reference>
<dbReference type="Gene3D" id="1.20.5.1930">
    <property type="match status" value="1"/>
</dbReference>
<organism evidence="6 7">
    <name type="scientific">Pedobacter hiemivivus</name>
    <dbReference type="NCBI Taxonomy" id="2530454"/>
    <lineage>
        <taxon>Bacteria</taxon>
        <taxon>Pseudomonadati</taxon>
        <taxon>Bacteroidota</taxon>
        <taxon>Sphingobacteriia</taxon>
        <taxon>Sphingobacteriales</taxon>
        <taxon>Sphingobacteriaceae</taxon>
        <taxon>Pedobacter</taxon>
    </lineage>
</organism>
<dbReference type="InterPro" id="IPR003594">
    <property type="entry name" value="HATPase_dom"/>
</dbReference>
<dbReference type="GO" id="GO:0016020">
    <property type="term" value="C:membrane"/>
    <property type="evidence" value="ECO:0007669"/>
    <property type="project" value="InterPro"/>
</dbReference>
<dbReference type="GO" id="GO:0046983">
    <property type="term" value="F:protein dimerization activity"/>
    <property type="evidence" value="ECO:0007669"/>
    <property type="project" value="InterPro"/>
</dbReference>
<dbReference type="PANTHER" id="PTHR24421">
    <property type="entry name" value="NITRATE/NITRITE SENSOR PROTEIN NARX-RELATED"/>
    <property type="match status" value="1"/>
</dbReference>
<dbReference type="Gene3D" id="3.30.565.10">
    <property type="entry name" value="Histidine kinase-like ATPase, C-terminal domain"/>
    <property type="match status" value="1"/>
</dbReference>
<dbReference type="SMART" id="SM00387">
    <property type="entry name" value="HATPase_c"/>
    <property type="match status" value="1"/>
</dbReference>
<keyword evidence="1" id="KW-0808">Transferase</keyword>
<sequence length="946" mass="107435">MLAAKVFAQASAFSSIKGFPTNEVYDLLVDKKGFLWVGHDLGLSRYDGISITNFSNPSQMSLSITDLAEDKYGRVWCHNFSNQIFYTKNERLQLLNAYNNKSELRFPRLALTDDELIATTNKGLFICDLKTLSSKYLSLKGKNSATTSLISFNRLVIAYGNGQWYCYSRNNGLKPLKADFKLINTQDFYLHPVLYKDTMLITSSSSGEIKKIMLSGDSIKLVKPEKKGDFINTVVLHQQKLWINTKSDSYSTTGNLRISGLNLTDMVTDDEGNTWYSSLKNGIMVKYGKAGFALNNFMIPNKGDFIRSMAMQENIIAAGTQNGQLIMYNAIKKQELYRLEIPEKSGSIERISRYFNGNFLLSASVDNFVLDVKTKKLTLIDHTISKDTDYHKNLFFNATSKSIIIKPAIDGDYTATNARSLLFPSMAIGNDEWGSFLYKDVRCRALKYDSLSKNLYVALINGLHVINKSGIKAIYYKNRAINTSSMAYSKDGLFIGDFNRGLIIFKGDSIQNFSVADGLLSNTQLKVKLFDNHLWLIGKKGIQLFNTRNRRIVNDLQFPTLEQGIVYDVHEFKNNAYICTSEGIYEVPLKTKKEPKTLNNSLLYTLVNNIDTVFSAYKEFPYYKNNILFEIAAPWFSNPQGIHFKYRLLNGSNQEWLVTNPAERKINYPSLAPGRYTFEARATAASGEVASKPIKFDFIINKPWWTQPWFILLSSLFVLGIIFTVVWAYFRNRLKQERILYEKKLAVEIERQRIGNEIHDDISAGLSALRLHTSLTEIKASSEPVQQDIIKINSGIKELSSQLREVIWALNTDHDSIENLIYYIHQQSISFFQTSGITIKVDLPVFIPEHTIGGEKRRHIYLAIKESFQNIIKHSSATLVNLTIHTEKNQLIIVVKDNGIGFVKKSSVESSGIKSMTSRMEKIGGKMEIVCDHGTHINFYIPIRAI</sequence>
<dbReference type="Gene3D" id="2.130.10.10">
    <property type="entry name" value="YVTN repeat-like/Quinoprotein amine dehydrogenase"/>
    <property type="match status" value="2"/>
</dbReference>
<dbReference type="Pfam" id="PF07730">
    <property type="entry name" value="HisKA_3"/>
    <property type="match status" value="1"/>
</dbReference>
<dbReference type="InterPro" id="IPR011047">
    <property type="entry name" value="Quinoprotein_ADH-like_sf"/>
</dbReference>
<dbReference type="InterPro" id="IPR036890">
    <property type="entry name" value="HATPase_C_sf"/>
</dbReference>
<dbReference type="SUPFAM" id="SSF50978">
    <property type="entry name" value="WD40 repeat-like"/>
    <property type="match status" value="1"/>
</dbReference>
<dbReference type="GO" id="GO:0000155">
    <property type="term" value="F:phosphorelay sensor kinase activity"/>
    <property type="evidence" value="ECO:0007669"/>
    <property type="project" value="InterPro"/>
</dbReference>
<evidence type="ECO:0000256" key="1">
    <source>
        <dbReference type="ARBA" id="ARBA00022679"/>
    </source>
</evidence>
<dbReference type="AlphaFoldDB" id="A0A4U1GE28"/>
<keyword evidence="2" id="KW-0418">Kinase</keyword>
<dbReference type="InterPro" id="IPR015943">
    <property type="entry name" value="WD40/YVTN_repeat-like_dom_sf"/>
</dbReference>
<keyword evidence="4" id="KW-0472">Membrane</keyword>
<protein>
    <recommendedName>
        <fullName evidence="5">Histidine kinase/HSP90-like ATPase domain-containing protein</fullName>
    </recommendedName>
</protein>
<dbReference type="InterPro" id="IPR050482">
    <property type="entry name" value="Sensor_HK_TwoCompSys"/>
</dbReference>
<dbReference type="Gene3D" id="2.60.40.10">
    <property type="entry name" value="Immunoglobulins"/>
    <property type="match status" value="1"/>
</dbReference>
<dbReference type="Pfam" id="PF02518">
    <property type="entry name" value="HATPase_c"/>
    <property type="match status" value="1"/>
</dbReference>
<comment type="caution">
    <text evidence="6">The sequence shown here is derived from an EMBL/GenBank/DDBJ whole genome shotgun (WGS) entry which is preliminary data.</text>
</comment>
<dbReference type="Pfam" id="PF07494">
    <property type="entry name" value="Reg_prop"/>
    <property type="match status" value="1"/>
</dbReference>
<evidence type="ECO:0000313" key="7">
    <source>
        <dbReference type="Proteomes" id="UP000309594"/>
    </source>
</evidence>
<dbReference type="SUPFAM" id="SSF50998">
    <property type="entry name" value="Quinoprotein alcohol dehydrogenase-like"/>
    <property type="match status" value="1"/>
</dbReference>
<proteinExistence type="predicted"/>
<dbReference type="Proteomes" id="UP000309594">
    <property type="component" value="Unassembled WGS sequence"/>
</dbReference>
<dbReference type="InterPro" id="IPR011123">
    <property type="entry name" value="Y_Y_Y"/>
</dbReference>
<dbReference type="InterPro" id="IPR011110">
    <property type="entry name" value="Reg_prop"/>
</dbReference>
<evidence type="ECO:0000256" key="4">
    <source>
        <dbReference type="SAM" id="Phobius"/>
    </source>
</evidence>
<dbReference type="EMBL" id="SWDX01000004">
    <property type="protein sequence ID" value="TKC61229.1"/>
    <property type="molecule type" value="Genomic_DNA"/>
</dbReference>
<dbReference type="Pfam" id="PF07495">
    <property type="entry name" value="Y_Y_Y"/>
    <property type="match status" value="1"/>
</dbReference>
<dbReference type="InterPro" id="IPR013783">
    <property type="entry name" value="Ig-like_fold"/>
</dbReference>
<dbReference type="CDD" id="cd16917">
    <property type="entry name" value="HATPase_UhpB-NarQ-NarX-like"/>
    <property type="match status" value="1"/>
</dbReference>
<evidence type="ECO:0000256" key="3">
    <source>
        <dbReference type="ARBA" id="ARBA00023012"/>
    </source>
</evidence>